<dbReference type="RefSeq" id="WP_039471565.1">
    <property type="nucleotide sequence ID" value="NZ_JSYN01000002.1"/>
</dbReference>
<evidence type="ECO:0000313" key="4">
    <source>
        <dbReference type="Proteomes" id="UP000031246"/>
    </source>
</evidence>
<evidence type="ECO:0000256" key="2">
    <source>
        <dbReference type="SAM" id="SignalP"/>
    </source>
</evidence>
<protein>
    <submittedName>
        <fullName evidence="3">Uncharacterized protein</fullName>
    </submittedName>
</protein>
<keyword evidence="4" id="KW-1185">Reference proteome</keyword>
<accession>A0A0C1G9E5</accession>
<dbReference type="OrthoDB" id="773392at2"/>
<evidence type="ECO:0000256" key="1">
    <source>
        <dbReference type="SAM" id="MobiDB-lite"/>
    </source>
</evidence>
<comment type="caution">
    <text evidence="3">The sequence shown here is derived from an EMBL/GenBank/DDBJ whole genome shotgun (WGS) entry which is preliminary data.</text>
</comment>
<dbReference type="AlphaFoldDB" id="A0A0C1G9E5"/>
<organism evidence="3 4">
    <name type="scientific">Pedobacter kyungheensis</name>
    <dbReference type="NCBI Taxonomy" id="1069985"/>
    <lineage>
        <taxon>Bacteria</taxon>
        <taxon>Pseudomonadati</taxon>
        <taxon>Bacteroidota</taxon>
        <taxon>Sphingobacteriia</taxon>
        <taxon>Sphingobacteriales</taxon>
        <taxon>Sphingobacteriaceae</taxon>
        <taxon>Pedobacter</taxon>
    </lineage>
</organism>
<proteinExistence type="predicted"/>
<dbReference type="Proteomes" id="UP000031246">
    <property type="component" value="Unassembled WGS sequence"/>
</dbReference>
<feature type="chain" id="PRO_5002145746" evidence="2">
    <location>
        <begin position="20"/>
        <end position="65"/>
    </location>
</feature>
<dbReference type="EMBL" id="JSYN01000002">
    <property type="protein sequence ID" value="KIA96734.1"/>
    <property type="molecule type" value="Genomic_DNA"/>
</dbReference>
<keyword evidence="2" id="KW-0732">Signal</keyword>
<evidence type="ECO:0000313" key="3">
    <source>
        <dbReference type="EMBL" id="KIA96734.1"/>
    </source>
</evidence>
<reference evidence="3 4" key="1">
    <citation type="submission" date="2014-10" db="EMBL/GenBank/DDBJ databases">
        <title>Pedobacter Kyungheensis.</title>
        <authorList>
            <person name="Anderson B.M."/>
            <person name="Newman J.D."/>
        </authorList>
    </citation>
    <scope>NUCLEOTIDE SEQUENCE [LARGE SCALE GENOMIC DNA]</scope>
    <source>
        <strain evidence="3 4">KACC 16221</strain>
    </source>
</reference>
<sequence>MFLPLFIAILLGLATPSNTNNNCAPQTGTTVSATGTDPGDPGDEPPTDPGDDTGGEGSHVPPKNP</sequence>
<gene>
    <name evidence="3" type="ORF">OC25_03190</name>
</gene>
<feature type="signal peptide" evidence="2">
    <location>
        <begin position="1"/>
        <end position="19"/>
    </location>
</feature>
<feature type="compositionally biased region" description="Acidic residues" evidence="1">
    <location>
        <begin position="40"/>
        <end position="54"/>
    </location>
</feature>
<name>A0A0C1G9E5_9SPHI</name>
<feature type="region of interest" description="Disordered" evidence="1">
    <location>
        <begin position="16"/>
        <end position="65"/>
    </location>
</feature>
<feature type="compositionally biased region" description="Polar residues" evidence="1">
    <location>
        <begin position="16"/>
        <end position="33"/>
    </location>
</feature>